<sequence length="91" mass="10912">MVLFGFGEGNEDFVQIYYLKTRRSIGKSYRDRFLIPIGMIWIKDYNFMQTIALLFNLLYTNNCFGKGVYKYSYIERFDSRRQIIFQCDASV</sequence>
<keyword evidence="2" id="KW-1185">Reference proteome</keyword>
<dbReference type="Proteomes" id="UP000037854">
    <property type="component" value="Unassembled WGS sequence"/>
</dbReference>
<evidence type="ECO:0000313" key="2">
    <source>
        <dbReference type="Proteomes" id="UP000037854"/>
    </source>
</evidence>
<organism evidence="1 2">
    <name type="scientific">Oceanobacillus caeni</name>
    <dbReference type="NCBI Taxonomy" id="405946"/>
    <lineage>
        <taxon>Bacteria</taxon>
        <taxon>Bacillati</taxon>
        <taxon>Bacillota</taxon>
        <taxon>Bacilli</taxon>
        <taxon>Bacillales</taxon>
        <taxon>Bacillaceae</taxon>
        <taxon>Oceanobacillus</taxon>
    </lineage>
</organism>
<reference evidence="1 2" key="1">
    <citation type="submission" date="2015-07" db="EMBL/GenBank/DDBJ databases">
        <title>High-quality draft genome sequence of Oceanobacillus caeni HM6, a bacillus isolated from a human feces.</title>
        <authorList>
            <person name="Kumar J."/>
            <person name="Verma M.K."/>
            <person name="Pandey R."/>
            <person name="Bhambi M."/>
            <person name="Chauhan N."/>
        </authorList>
    </citation>
    <scope>NUCLEOTIDE SEQUENCE [LARGE SCALE GENOMIC DNA]</scope>
    <source>
        <strain evidence="1 2">HM6</strain>
    </source>
</reference>
<accession>A0ABR5MH43</accession>
<comment type="caution">
    <text evidence="1">The sequence shown here is derived from an EMBL/GenBank/DDBJ whole genome shotgun (WGS) entry which is preliminary data.</text>
</comment>
<protein>
    <submittedName>
        <fullName evidence="1">Uncharacterized protein</fullName>
    </submittedName>
</protein>
<proteinExistence type="predicted"/>
<dbReference type="EMBL" id="LGTK01000052">
    <property type="protein sequence ID" value="KPH72638.1"/>
    <property type="molecule type" value="Genomic_DNA"/>
</dbReference>
<gene>
    <name evidence="1" type="ORF">AFL42_13070</name>
</gene>
<evidence type="ECO:0000313" key="1">
    <source>
        <dbReference type="EMBL" id="KPH72638.1"/>
    </source>
</evidence>
<name>A0ABR5MH43_9BACI</name>